<keyword evidence="6" id="KW-0372">Hormone</keyword>
<proteinExistence type="inferred from homology"/>
<evidence type="ECO:0000313" key="11">
    <source>
        <dbReference type="EMBL" id="KAK6318407.1"/>
    </source>
</evidence>
<evidence type="ECO:0000256" key="8">
    <source>
        <dbReference type="ARBA" id="ARBA00023320"/>
    </source>
</evidence>
<gene>
    <name evidence="11" type="ORF">J4Q44_G00116980</name>
</gene>
<dbReference type="InterPro" id="IPR008174">
    <property type="entry name" value="Galanin"/>
</dbReference>
<dbReference type="EMBL" id="JAGTTL010000009">
    <property type="protein sequence ID" value="KAK6318407.1"/>
    <property type="molecule type" value="Genomic_DNA"/>
</dbReference>
<comment type="caution">
    <text evidence="11">The sequence shown here is derived from an EMBL/GenBank/DDBJ whole genome shotgun (WGS) entry which is preliminary data.</text>
</comment>
<keyword evidence="8" id="KW-0527">Neuropeptide</keyword>
<dbReference type="GO" id="GO:0005615">
    <property type="term" value="C:extracellular space"/>
    <property type="evidence" value="ECO:0007669"/>
    <property type="project" value="TreeGrafter"/>
</dbReference>
<accession>A0AAN8LZP8</accession>
<dbReference type="AlphaFoldDB" id="A0AAN8LZP8"/>
<keyword evidence="4" id="KW-0964">Secreted</keyword>
<keyword evidence="7" id="KW-0732">Signal</keyword>
<evidence type="ECO:0000256" key="5">
    <source>
        <dbReference type="ARBA" id="ARBA00022685"/>
    </source>
</evidence>
<comment type="subcellular location">
    <subcellularLocation>
        <location evidence="1">Secreted</location>
    </subcellularLocation>
</comment>
<dbReference type="InterPro" id="IPR013068">
    <property type="entry name" value="GMAP"/>
</dbReference>
<feature type="domain" description="Galanin" evidence="10">
    <location>
        <begin position="174"/>
        <end position="186"/>
    </location>
</feature>
<dbReference type="GO" id="GO:0005184">
    <property type="term" value="F:neuropeptide hormone activity"/>
    <property type="evidence" value="ECO:0007669"/>
    <property type="project" value="TreeGrafter"/>
</dbReference>
<dbReference type="GO" id="GO:0031763">
    <property type="term" value="F:galanin receptor binding"/>
    <property type="evidence" value="ECO:0007669"/>
    <property type="project" value="TreeGrafter"/>
</dbReference>
<evidence type="ECO:0000256" key="6">
    <source>
        <dbReference type="ARBA" id="ARBA00022702"/>
    </source>
</evidence>
<evidence type="ECO:0000313" key="12">
    <source>
        <dbReference type="Proteomes" id="UP001356427"/>
    </source>
</evidence>
<dbReference type="Pfam" id="PF01296">
    <property type="entry name" value="Galanin"/>
    <property type="match status" value="2"/>
</dbReference>
<keyword evidence="5" id="KW-0165">Cleavage on pair of basic residues</keyword>
<dbReference type="SMART" id="SM00071">
    <property type="entry name" value="Galanin"/>
    <property type="match status" value="1"/>
</dbReference>
<name>A0AAN8LZP8_9TELE</name>
<dbReference type="Proteomes" id="UP001356427">
    <property type="component" value="Unassembled WGS sequence"/>
</dbReference>
<protein>
    <recommendedName>
        <fullName evidence="3">Galanin peptides</fullName>
    </recommendedName>
</protein>
<evidence type="ECO:0000256" key="3">
    <source>
        <dbReference type="ARBA" id="ARBA00019079"/>
    </source>
</evidence>
<evidence type="ECO:0000256" key="4">
    <source>
        <dbReference type="ARBA" id="ARBA00022525"/>
    </source>
</evidence>
<evidence type="ECO:0000256" key="7">
    <source>
        <dbReference type="ARBA" id="ARBA00022729"/>
    </source>
</evidence>
<evidence type="ECO:0000259" key="10">
    <source>
        <dbReference type="PROSITE" id="PS00861"/>
    </source>
</evidence>
<organism evidence="11 12">
    <name type="scientific">Coregonus suidteri</name>
    <dbReference type="NCBI Taxonomy" id="861788"/>
    <lineage>
        <taxon>Eukaryota</taxon>
        <taxon>Metazoa</taxon>
        <taxon>Chordata</taxon>
        <taxon>Craniata</taxon>
        <taxon>Vertebrata</taxon>
        <taxon>Euteleostomi</taxon>
        <taxon>Actinopterygii</taxon>
        <taxon>Neopterygii</taxon>
        <taxon>Teleostei</taxon>
        <taxon>Protacanthopterygii</taxon>
        <taxon>Salmoniformes</taxon>
        <taxon>Salmonidae</taxon>
        <taxon>Coregoninae</taxon>
        <taxon>Coregonus</taxon>
    </lineage>
</organism>
<reference evidence="11 12" key="1">
    <citation type="submission" date="2021-04" db="EMBL/GenBank/DDBJ databases">
        <authorList>
            <person name="De Guttry C."/>
            <person name="Zahm M."/>
            <person name="Klopp C."/>
            <person name="Cabau C."/>
            <person name="Louis A."/>
            <person name="Berthelot C."/>
            <person name="Parey E."/>
            <person name="Roest Crollius H."/>
            <person name="Montfort J."/>
            <person name="Robinson-Rechavi M."/>
            <person name="Bucao C."/>
            <person name="Bouchez O."/>
            <person name="Gislard M."/>
            <person name="Lluch J."/>
            <person name="Milhes M."/>
            <person name="Lampietro C."/>
            <person name="Lopez Roques C."/>
            <person name="Donnadieu C."/>
            <person name="Braasch I."/>
            <person name="Desvignes T."/>
            <person name="Postlethwait J."/>
            <person name="Bobe J."/>
            <person name="Wedekind C."/>
            <person name="Guiguen Y."/>
        </authorList>
    </citation>
    <scope>NUCLEOTIDE SEQUENCE [LARGE SCALE GENOMIC DNA]</scope>
    <source>
        <strain evidence="11">Cs_M1</strain>
        <tissue evidence="11">Blood</tissue>
    </source>
</reference>
<dbReference type="GO" id="GO:0007218">
    <property type="term" value="P:neuropeptide signaling pathway"/>
    <property type="evidence" value="ECO:0007669"/>
    <property type="project" value="UniProtKB-KW"/>
</dbReference>
<sequence>MCDHCRRRGHGVSKKIRISANKVRRKLPGFDGQLAEVEMLPMGLSAKRMHCELRRETSDSEQQSPLPGSEVAPFPKAQPCRVQLNSDGRYGCVAITKDGVTALFLPDKSPTCASALPGVKELRPCCDRALQLKTRQGKKIESSNLSLQKTSTNGLCGALSETIGLVIAAKEKRGWTLNSAGYLLGPRRIDHLIQIKDNPSVRGREELLSQYGIDGHRTLIDKHGLAGKRDMPRDYDLKSGSLRITDEDVLHNVIDFLSYMQLKEIGALDTLPSSLTSEEMSQP</sequence>
<dbReference type="PANTHER" id="PTHR16839:SF1">
    <property type="entry name" value="GALANIN PEPTIDES"/>
    <property type="match status" value="1"/>
</dbReference>
<dbReference type="InterPro" id="IPR008175">
    <property type="entry name" value="Galanin_pre"/>
</dbReference>
<feature type="region of interest" description="Disordered" evidence="9">
    <location>
        <begin position="53"/>
        <end position="74"/>
    </location>
</feature>
<dbReference type="PROSITE" id="PS00861">
    <property type="entry name" value="GALANIN"/>
    <property type="match status" value="1"/>
</dbReference>
<comment type="similarity">
    <text evidence="2">Belongs to the galanin family.</text>
</comment>
<evidence type="ECO:0000256" key="9">
    <source>
        <dbReference type="SAM" id="MobiDB-lite"/>
    </source>
</evidence>
<dbReference type="GO" id="GO:0030141">
    <property type="term" value="C:secretory granule"/>
    <property type="evidence" value="ECO:0007669"/>
    <property type="project" value="TreeGrafter"/>
</dbReference>
<dbReference type="Pfam" id="PF06540">
    <property type="entry name" value="GMAP"/>
    <property type="match status" value="1"/>
</dbReference>
<evidence type="ECO:0000256" key="1">
    <source>
        <dbReference type="ARBA" id="ARBA00004613"/>
    </source>
</evidence>
<dbReference type="PANTHER" id="PTHR16839">
    <property type="entry name" value="GALANIN"/>
    <property type="match status" value="1"/>
</dbReference>
<evidence type="ECO:0000256" key="2">
    <source>
        <dbReference type="ARBA" id="ARBA00006871"/>
    </source>
</evidence>
<keyword evidence="12" id="KW-1185">Reference proteome</keyword>